<dbReference type="Gene3D" id="3.10.105.10">
    <property type="entry name" value="Dipeptide-binding Protein, Domain 3"/>
    <property type="match status" value="1"/>
</dbReference>
<dbReference type="InterPro" id="IPR000914">
    <property type="entry name" value="SBP_5_dom"/>
</dbReference>
<proteinExistence type="inferred from homology"/>
<evidence type="ECO:0000259" key="4">
    <source>
        <dbReference type="Pfam" id="PF00496"/>
    </source>
</evidence>
<accession>A0A411YDA8</accession>
<comment type="similarity">
    <text evidence="1">Belongs to the bacterial solute-binding protein 5 family.</text>
</comment>
<keyword evidence="6" id="KW-1185">Reference proteome</keyword>
<dbReference type="InterPro" id="IPR039424">
    <property type="entry name" value="SBP_5"/>
</dbReference>
<dbReference type="GO" id="GO:1904680">
    <property type="term" value="F:peptide transmembrane transporter activity"/>
    <property type="evidence" value="ECO:0007669"/>
    <property type="project" value="TreeGrafter"/>
</dbReference>
<name>A0A411YDA8_9ACTN</name>
<reference evidence="5 6" key="1">
    <citation type="submission" date="2019-01" db="EMBL/GenBank/DDBJ databases">
        <title>Egibacter rhizosphaerae EGI 80759T.</title>
        <authorList>
            <person name="Chen D.-D."/>
            <person name="Tian Y."/>
            <person name="Jiao J.-Y."/>
            <person name="Zhang X.-T."/>
            <person name="Zhang Y.-G."/>
            <person name="Zhang Y."/>
            <person name="Xiao M."/>
            <person name="Shu W.-S."/>
            <person name="Li W.-J."/>
        </authorList>
    </citation>
    <scope>NUCLEOTIDE SEQUENCE [LARGE SCALE GENOMIC DNA]</scope>
    <source>
        <strain evidence="5 6">EGI 80759</strain>
    </source>
</reference>
<protein>
    <submittedName>
        <fullName evidence="5">ABC transporter substrate-binding protein</fullName>
    </submittedName>
</protein>
<dbReference type="GO" id="GO:0015833">
    <property type="term" value="P:peptide transport"/>
    <property type="evidence" value="ECO:0007669"/>
    <property type="project" value="TreeGrafter"/>
</dbReference>
<dbReference type="Gene3D" id="3.40.190.10">
    <property type="entry name" value="Periplasmic binding protein-like II"/>
    <property type="match status" value="1"/>
</dbReference>
<dbReference type="KEGG" id="erz:ER308_06085"/>
<dbReference type="Gene3D" id="3.90.76.10">
    <property type="entry name" value="Dipeptide-binding Protein, Domain 1"/>
    <property type="match status" value="1"/>
</dbReference>
<dbReference type="PANTHER" id="PTHR30290:SF9">
    <property type="entry name" value="OLIGOPEPTIDE-BINDING PROTEIN APPA"/>
    <property type="match status" value="1"/>
</dbReference>
<evidence type="ECO:0000256" key="3">
    <source>
        <dbReference type="ARBA" id="ARBA00022729"/>
    </source>
</evidence>
<dbReference type="OrthoDB" id="3225986at2"/>
<dbReference type="PANTHER" id="PTHR30290">
    <property type="entry name" value="PERIPLASMIC BINDING COMPONENT OF ABC TRANSPORTER"/>
    <property type="match status" value="1"/>
</dbReference>
<feature type="domain" description="Solute-binding protein family 5" evidence="4">
    <location>
        <begin position="40"/>
        <end position="387"/>
    </location>
</feature>
<dbReference type="GO" id="GO:0042597">
    <property type="term" value="C:periplasmic space"/>
    <property type="evidence" value="ECO:0007669"/>
    <property type="project" value="UniProtKB-ARBA"/>
</dbReference>
<keyword evidence="3" id="KW-0732">Signal</keyword>
<dbReference type="Proteomes" id="UP000291469">
    <property type="component" value="Chromosome"/>
</dbReference>
<evidence type="ECO:0000256" key="1">
    <source>
        <dbReference type="ARBA" id="ARBA00005695"/>
    </source>
</evidence>
<dbReference type="SUPFAM" id="SSF53850">
    <property type="entry name" value="Periplasmic binding protein-like II"/>
    <property type="match status" value="1"/>
</dbReference>
<evidence type="ECO:0000313" key="6">
    <source>
        <dbReference type="Proteomes" id="UP000291469"/>
    </source>
</evidence>
<dbReference type="Pfam" id="PF00496">
    <property type="entry name" value="SBP_bac_5"/>
    <property type="match status" value="1"/>
</dbReference>
<sequence>MARSADVDNLDPHLATAFQSREALELIYETLVEFDQDLNVVEGLAEDWEYTDDETLVFHLRDGVEFHDGGALTADDVVATVERLTDPDSGAVAGINFGTIESAEATDDHTVELSLSAADQTLPAAFADANAAIVPEEAIEAETFDDDPNGTGAFEFDEWDPGSVFRLSANDGYWRDGPFVDAVNIRVVPEQSSIAAGLQAGEFDIGVLEDPSIVLTLPEEEVDIHRPDALAYRTLMMNQEREPFDQEEVREAITCAIDREEVLESAALGEGRVTGPFTAPEWQFDPYGGLDCDPPDPDHAMDLLAEAGHEDGFEASAIINSDGYATAVDEGQVLQAQLAEVGIDLELEVLESGVYVDRWIEPDFDVAVALNGGRPDPHNMYARYFGLDGDLNDVATHESEEIDSLIADGLAEDDVEARQDIYREISEQLNADAPWAWLYTGFEYRITQPDVDGFVPFSDGSMRSLRDVSIGQ</sequence>
<dbReference type="AlphaFoldDB" id="A0A411YDA8"/>
<evidence type="ECO:0000313" key="5">
    <source>
        <dbReference type="EMBL" id="QBI19152.1"/>
    </source>
</evidence>
<gene>
    <name evidence="5" type="ORF">ER308_06085</name>
</gene>
<organism evidence="5 6">
    <name type="scientific">Egibacter rhizosphaerae</name>
    <dbReference type="NCBI Taxonomy" id="1670831"/>
    <lineage>
        <taxon>Bacteria</taxon>
        <taxon>Bacillati</taxon>
        <taxon>Actinomycetota</taxon>
        <taxon>Nitriliruptoria</taxon>
        <taxon>Egibacterales</taxon>
        <taxon>Egibacteraceae</taxon>
        <taxon>Egibacter</taxon>
    </lineage>
</organism>
<dbReference type="PIRSF" id="PIRSF002741">
    <property type="entry name" value="MppA"/>
    <property type="match status" value="1"/>
</dbReference>
<keyword evidence="2" id="KW-0813">Transport</keyword>
<dbReference type="InterPro" id="IPR030678">
    <property type="entry name" value="Peptide/Ni-bd"/>
</dbReference>
<dbReference type="EMBL" id="CP036402">
    <property type="protein sequence ID" value="QBI19152.1"/>
    <property type="molecule type" value="Genomic_DNA"/>
</dbReference>
<dbReference type="GO" id="GO:0043190">
    <property type="term" value="C:ATP-binding cassette (ABC) transporter complex"/>
    <property type="evidence" value="ECO:0007669"/>
    <property type="project" value="InterPro"/>
</dbReference>
<evidence type="ECO:0000256" key="2">
    <source>
        <dbReference type="ARBA" id="ARBA00022448"/>
    </source>
</evidence>